<evidence type="ECO:0000313" key="1">
    <source>
        <dbReference type="EMBL" id="EDY16113.1"/>
    </source>
</evidence>
<proteinExistence type="predicted"/>
<dbReference type="InterPro" id="IPR043129">
    <property type="entry name" value="ATPase_NBD"/>
</dbReference>
<gene>
    <name evidence="1" type="ORF">CfE428DRAFT_6375</name>
</gene>
<dbReference type="STRING" id="497964.CfE428DRAFT_6375"/>
<keyword evidence="2" id="KW-1185">Reference proteome</keyword>
<protein>
    <submittedName>
        <fullName evidence="1">ROK family protein</fullName>
    </submittedName>
</protein>
<reference evidence="1 2" key="1">
    <citation type="journal article" date="2011" name="J. Bacteriol.">
        <title>Genome sequence of Chthoniobacter flavus Ellin428, an aerobic heterotrophic soil bacterium.</title>
        <authorList>
            <person name="Kant R."/>
            <person name="van Passel M.W."/>
            <person name="Palva A."/>
            <person name="Lucas S."/>
            <person name="Lapidus A."/>
            <person name="Glavina Del Rio T."/>
            <person name="Dalin E."/>
            <person name="Tice H."/>
            <person name="Bruce D."/>
            <person name="Goodwin L."/>
            <person name="Pitluck S."/>
            <person name="Larimer F.W."/>
            <person name="Land M.L."/>
            <person name="Hauser L."/>
            <person name="Sangwan P."/>
            <person name="de Vos W.M."/>
            <person name="Janssen P.H."/>
            <person name="Smidt H."/>
        </authorList>
    </citation>
    <scope>NUCLEOTIDE SEQUENCE [LARGE SCALE GENOMIC DNA]</scope>
    <source>
        <strain evidence="1 2">Ellin428</strain>
    </source>
</reference>
<accession>B4DBT4</accession>
<dbReference type="InParanoid" id="B4DBT4"/>
<dbReference type="eggNOG" id="COG1940">
    <property type="taxonomic scope" value="Bacteria"/>
</dbReference>
<comment type="caution">
    <text evidence="1">The sequence shown here is derived from an EMBL/GenBank/DDBJ whole genome shotgun (WGS) entry which is preliminary data.</text>
</comment>
<dbReference type="RefSeq" id="WP_006983693.1">
    <property type="nucleotide sequence ID" value="NZ_ABVL01000040.1"/>
</dbReference>
<dbReference type="SUPFAM" id="SSF53067">
    <property type="entry name" value="Actin-like ATPase domain"/>
    <property type="match status" value="1"/>
</dbReference>
<evidence type="ECO:0000313" key="2">
    <source>
        <dbReference type="Proteomes" id="UP000005824"/>
    </source>
</evidence>
<sequence length="243" mass="26765">MSKVLMIDVGGTSVKLMASGHEGFRKFPSGRTLTGAKMVKGVLAATEDWNYEVVTLGFPGIVRDGKVARNPLNLSGGWVDFDFEKAFKKPVRIINDAAMQALASYESGRMLFLGLGTSVGATLIVDDTIVPLEIGLIPLSKSEAFMDRLSKKALNTDGKRRWQRSVQRAVALLQDIFFPDVFQIGGGNAKYVDPLPDKCERGDNQDSFKGAIRMWPGADMLAEPLTTTWRLKRNGKPEKKKKK</sequence>
<dbReference type="Proteomes" id="UP000005824">
    <property type="component" value="Unassembled WGS sequence"/>
</dbReference>
<dbReference type="EMBL" id="ABVL01000040">
    <property type="protein sequence ID" value="EDY16113.1"/>
    <property type="molecule type" value="Genomic_DNA"/>
</dbReference>
<organism evidence="1 2">
    <name type="scientific">Chthoniobacter flavus Ellin428</name>
    <dbReference type="NCBI Taxonomy" id="497964"/>
    <lineage>
        <taxon>Bacteria</taxon>
        <taxon>Pseudomonadati</taxon>
        <taxon>Verrucomicrobiota</taxon>
        <taxon>Spartobacteria</taxon>
        <taxon>Chthoniobacterales</taxon>
        <taxon>Chthoniobacteraceae</taxon>
        <taxon>Chthoniobacter</taxon>
    </lineage>
</organism>
<name>B4DBT4_9BACT</name>
<dbReference type="Gene3D" id="3.30.420.40">
    <property type="match status" value="2"/>
</dbReference>
<dbReference type="AlphaFoldDB" id="B4DBT4"/>